<dbReference type="AlphaFoldDB" id="A0A398D4F1"/>
<evidence type="ECO:0000313" key="2">
    <source>
        <dbReference type="EMBL" id="RIE07177.1"/>
    </source>
</evidence>
<protein>
    <submittedName>
        <fullName evidence="2">XRE family transcriptional regulator</fullName>
    </submittedName>
</protein>
<dbReference type="GO" id="GO:0003677">
    <property type="term" value="F:DNA binding"/>
    <property type="evidence" value="ECO:0007669"/>
    <property type="project" value="InterPro"/>
</dbReference>
<name>A0A398D4F1_9BACT</name>
<accession>A0A398D4F1</accession>
<dbReference type="Proteomes" id="UP000266489">
    <property type="component" value="Unassembled WGS sequence"/>
</dbReference>
<dbReference type="OrthoDB" id="9808239at2"/>
<dbReference type="InterPro" id="IPR001387">
    <property type="entry name" value="Cro/C1-type_HTH"/>
</dbReference>
<comment type="caution">
    <text evidence="2">The sequence shown here is derived from an EMBL/GenBank/DDBJ whole genome shotgun (WGS) entry which is preliminary data.</text>
</comment>
<dbReference type="RefSeq" id="WP_119120320.1">
    <property type="nucleotide sequence ID" value="NZ_QXIT01000126.1"/>
</dbReference>
<dbReference type="Pfam" id="PF01381">
    <property type="entry name" value="HTH_3"/>
    <property type="match status" value="1"/>
</dbReference>
<organism evidence="2 4">
    <name type="scientific">Candidatus Cryosericum odellii</name>
    <dbReference type="NCBI Taxonomy" id="2290917"/>
    <lineage>
        <taxon>Bacteria</taxon>
        <taxon>Pseudomonadati</taxon>
        <taxon>Caldisericota/Cryosericota group</taxon>
        <taxon>Candidatus Cryosericota</taxon>
        <taxon>Candidatus Cryosericia</taxon>
        <taxon>Candidatus Cryosericales</taxon>
        <taxon>Candidatus Cryosericaceae</taxon>
        <taxon>Candidatus Cryosericum</taxon>
    </lineage>
</organism>
<evidence type="ECO:0000313" key="3">
    <source>
        <dbReference type="EMBL" id="RIE08344.1"/>
    </source>
</evidence>
<proteinExistence type="predicted"/>
<dbReference type="EMBL" id="QXIU01000203">
    <property type="protein sequence ID" value="RIE08344.1"/>
    <property type="molecule type" value="Genomic_DNA"/>
</dbReference>
<dbReference type="SUPFAM" id="SSF47413">
    <property type="entry name" value="lambda repressor-like DNA-binding domains"/>
    <property type="match status" value="1"/>
</dbReference>
<evidence type="ECO:0000313" key="4">
    <source>
        <dbReference type="Proteomes" id="UP000266260"/>
    </source>
</evidence>
<gene>
    <name evidence="3" type="ORF">SMC5_08205</name>
    <name evidence="2" type="ORF">SMC6_07330</name>
</gene>
<sequence length="111" mass="11981">MMGFKENVQTLLAQRGWSQRELAAAASISPGAVGDILEGESSNLRTAAKVAAAFGVEVADLMREEQPMEPRDELDVALRHQGDLSPTDIQAVNAFISYIRGTRPERGKRGG</sequence>
<keyword evidence="4" id="KW-1185">Reference proteome</keyword>
<evidence type="ECO:0000313" key="5">
    <source>
        <dbReference type="Proteomes" id="UP000266489"/>
    </source>
</evidence>
<dbReference type="CDD" id="cd00093">
    <property type="entry name" value="HTH_XRE"/>
    <property type="match status" value="1"/>
</dbReference>
<dbReference type="EMBL" id="QXIT01000126">
    <property type="protein sequence ID" value="RIE07177.1"/>
    <property type="molecule type" value="Genomic_DNA"/>
</dbReference>
<dbReference type="Proteomes" id="UP000266260">
    <property type="component" value="Unassembled WGS sequence"/>
</dbReference>
<evidence type="ECO:0000259" key="1">
    <source>
        <dbReference type="PROSITE" id="PS50943"/>
    </source>
</evidence>
<dbReference type="SMART" id="SM00530">
    <property type="entry name" value="HTH_XRE"/>
    <property type="match status" value="1"/>
</dbReference>
<dbReference type="Gene3D" id="1.10.260.40">
    <property type="entry name" value="lambda repressor-like DNA-binding domains"/>
    <property type="match status" value="1"/>
</dbReference>
<dbReference type="PROSITE" id="PS50943">
    <property type="entry name" value="HTH_CROC1"/>
    <property type="match status" value="1"/>
</dbReference>
<feature type="domain" description="HTH cro/C1-type" evidence="1">
    <location>
        <begin position="8"/>
        <end position="61"/>
    </location>
</feature>
<dbReference type="InterPro" id="IPR010982">
    <property type="entry name" value="Lambda_DNA-bd_dom_sf"/>
</dbReference>
<reference evidence="4 5" key="1">
    <citation type="submission" date="2018-09" db="EMBL/GenBank/DDBJ databases">
        <title>Discovery and Ecogenomic Context for Candidatus Cryosericales, a Global Caldiserica Order Active in Thawing Permafrost.</title>
        <authorList>
            <person name="Martinez M.A."/>
            <person name="Woodcroft B.J."/>
            <person name="Ignacio Espinoza J.C."/>
            <person name="Zayed A."/>
            <person name="Singleton C.M."/>
            <person name="Boyd J."/>
            <person name="Li Y.-F."/>
            <person name="Purvine S."/>
            <person name="Maughan H."/>
            <person name="Hodgkins S.B."/>
            <person name="Anderson D."/>
            <person name="Sederholm M."/>
            <person name="Temperton B."/>
            <person name="Saleska S.R."/>
            <person name="Tyson G.W."/>
            <person name="Rich V.I."/>
        </authorList>
    </citation>
    <scope>NUCLEOTIDE SEQUENCE [LARGE SCALE GENOMIC DNA]</scope>
    <source>
        <strain evidence="3 5">SMC5</strain>
        <strain evidence="2 4">SMC6</strain>
    </source>
</reference>
<accession>A0A398DAZ4</accession>